<keyword evidence="3" id="KW-1185">Reference proteome</keyword>
<evidence type="ECO:0000256" key="1">
    <source>
        <dbReference type="SAM" id="MobiDB-lite"/>
    </source>
</evidence>
<accession>A0A811VA72</accession>
<feature type="region of interest" description="Disordered" evidence="1">
    <location>
        <begin position="29"/>
        <end position="51"/>
    </location>
</feature>
<dbReference type="AlphaFoldDB" id="A0A811VA72"/>
<dbReference type="EMBL" id="CAJHJT010000056">
    <property type="protein sequence ID" value="CAD7013138.1"/>
    <property type="molecule type" value="Genomic_DNA"/>
</dbReference>
<organism evidence="2 3">
    <name type="scientific">Ceratitis capitata</name>
    <name type="common">Mediterranean fruit fly</name>
    <name type="synonym">Tephritis capitata</name>
    <dbReference type="NCBI Taxonomy" id="7213"/>
    <lineage>
        <taxon>Eukaryota</taxon>
        <taxon>Metazoa</taxon>
        <taxon>Ecdysozoa</taxon>
        <taxon>Arthropoda</taxon>
        <taxon>Hexapoda</taxon>
        <taxon>Insecta</taxon>
        <taxon>Pterygota</taxon>
        <taxon>Neoptera</taxon>
        <taxon>Endopterygota</taxon>
        <taxon>Diptera</taxon>
        <taxon>Brachycera</taxon>
        <taxon>Muscomorpha</taxon>
        <taxon>Tephritoidea</taxon>
        <taxon>Tephritidae</taxon>
        <taxon>Ceratitis</taxon>
        <taxon>Ceratitis</taxon>
    </lineage>
</organism>
<evidence type="ECO:0000313" key="2">
    <source>
        <dbReference type="EMBL" id="CAD7013138.1"/>
    </source>
</evidence>
<dbReference type="Proteomes" id="UP000606786">
    <property type="component" value="Unassembled WGS sequence"/>
</dbReference>
<feature type="compositionally biased region" description="Basic and acidic residues" evidence="1">
    <location>
        <begin position="31"/>
        <end position="43"/>
    </location>
</feature>
<name>A0A811VA72_CERCA</name>
<protein>
    <submittedName>
        <fullName evidence="2">(Mediterranean fruit fly) hypothetical protein</fullName>
    </submittedName>
</protein>
<proteinExistence type="predicted"/>
<reference evidence="2" key="1">
    <citation type="submission" date="2020-11" db="EMBL/GenBank/DDBJ databases">
        <authorList>
            <person name="Whitehead M."/>
        </authorList>
    </citation>
    <scope>NUCLEOTIDE SEQUENCE</scope>
    <source>
        <strain evidence="2">EGII</strain>
    </source>
</reference>
<evidence type="ECO:0000313" key="3">
    <source>
        <dbReference type="Proteomes" id="UP000606786"/>
    </source>
</evidence>
<sequence length="109" mass="12283">MNFECLTRIVVVIINAATEAKTTLRTVGVNDCRDSDNENNEKKNKNKNKNKTSTTALVKLRRAITTNLIAEIKSRSAKHQHQHQQQQLRAASINWFGLQANIGPKKSLD</sequence>
<gene>
    <name evidence="2" type="ORF">CCAP1982_LOCUS21209</name>
</gene>
<comment type="caution">
    <text evidence="2">The sequence shown here is derived from an EMBL/GenBank/DDBJ whole genome shotgun (WGS) entry which is preliminary data.</text>
</comment>